<keyword evidence="1" id="KW-0732">Signal</keyword>
<organism evidence="2 3">
    <name type="scientific">Cryptococcus amylolentus CBS 6039</name>
    <dbReference type="NCBI Taxonomy" id="1295533"/>
    <lineage>
        <taxon>Eukaryota</taxon>
        <taxon>Fungi</taxon>
        <taxon>Dikarya</taxon>
        <taxon>Basidiomycota</taxon>
        <taxon>Agaricomycotina</taxon>
        <taxon>Tremellomycetes</taxon>
        <taxon>Tremellales</taxon>
        <taxon>Cryptococcaceae</taxon>
        <taxon>Cryptococcus</taxon>
    </lineage>
</organism>
<reference evidence="2 3" key="1">
    <citation type="submission" date="2016-06" db="EMBL/GenBank/DDBJ databases">
        <title>Evolution of pathogenesis and genome organization in the Tremellales.</title>
        <authorList>
            <person name="Cuomo C."/>
            <person name="Litvintseva A."/>
            <person name="Heitman J."/>
            <person name="Chen Y."/>
            <person name="Sun S."/>
            <person name="Springer D."/>
            <person name="Dromer F."/>
            <person name="Young S."/>
            <person name="Zeng Q."/>
            <person name="Chapman S."/>
            <person name="Gujja S."/>
            <person name="Saif S."/>
            <person name="Birren B."/>
        </authorList>
    </citation>
    <scope>NUCLEOTIDE SEQUENCE [LARGE SCALE GENOMIC DNA]</scope>
    <source>
        <strain evidence="2 3">CBS 6039</strain>
    </source>
</reference>
<sequence length="188" mass="20499">MGCPCLLFGAWTTLLKALWYEWNRSTTESSTMSRKGTYTPVANAASINMSKSHISRNLAVQQLHYSNALLSLTDLSYGSYTQSLPMLFLAFVMDPVHVLNLFGSSFSPFPCFSNCANLAPLFLIVDPNSFVLKRDTMEALAAPITDEVFLPADIDPGFNGVVNALGVTRVSVLSFSSPALEKERSKSG</sequence>
<comment type="caution">
    <text evidence="2">The sequence shown here is derived from an EMBL/GenBank/DDBJ whole genome shotgun (WGS) entry which is preliminary data.</text>
</comment>
<feature type="chain" id="PRO_5009129597" evidence="1">
    <location>
        <begin position="18"/>
        <end position="188"/>
    </location>
</feature>
<dbReference type="RefSeq" id="XP_018997468.1">
    <property type="nucleotide sequence ID" value="XM_019135041.1"/>
</dbReference>
<dbReference type="EMBL" id="AWGJ01000002">
    <property type="protein sequence ID" value="ODN83468.1"/>
    <property type="molecule type" value="Genomic_DNA"/>
</dbReference>
<proteinExistence type="predicted"/>
<evidence type="ECO:0000313" key="2">
    <source>
        <dbReference type="EMBL" id="ODN83468.1"/>
    </source>
</evidence>
<gene>
    <name evidence="2" type="ORF">L202_01605</name>
</gene>
<dbReference type="GeneID" id="30152914"/>
<dbReference type="Proteomes" id="UP000094065">
    <property type="component" value="Unassembled WGS sequence"/>
</dbReference>
<dbReference type="AlphaFoldDB" id="A0A1E3I4N5"/>
<evidence type="ECO:0000313" key="3">
    <source>
        <dbReference type="Proteomes" id="UP000094065"/>
    </source>
</evidence>
<accession>A0A1E3I4N5</accession>
<evidence type="ECO:0000256" key="1">
    <source>
        <dbReference type="SAM" id="SignalP"/>
    </source>
</evidence>
<keyword evidence="3" id="KW-1185">Reference proteome</keyword>
<protein>
    <submittedName>
        <fullName evidence="2">Uncharacterized protein</fullName>
    </submittedName>
</protein>
<feature type="signal peptide" evidence="1">
    <location>
        <begin position="1"/>
        <end position="17"/>
    </location>
</feature>
<name>A0A1E3I4N5_9TREE</name>